<feature type="compositionally biased region" description="Low complexity" evidence="1">
    <location>
        <begin position="275"/>
        <end position="290"/>
    </location>
</feature>
<evidence type="ECO:0000256" key="1">
    <source>
        <dbReference type="SAM" id="MobiDB-lite"/>
    </source>
</evidence>
<dbReference type="EMBL" id="KV453859">
    <property type="protein sequence ID" value="ODV84070.1"/>
    <property type="molecule type" value="Genomic_DNA"/>
</dbReference>
<feature type="region of interest" description="Disordered" evidence="1">
    <location>
        <begin position="275"/>
        <end position="295"/>
    </location>
</feature>
<reference evidence="4" key="1">
    <citation type="submission" date="2016-04" db="EMBL/GenBank/DDBJ databases">
        <title>Comparative genomics of biotechnologically important yeasts.</title>
        <authorList>
            <consortium name="DOE Joint Genome Institute"/>
            <person name="Riley R."/>
            <person name="Haridas S."/>
            <person name="Wolfe K.H."/>
            <person name="Lopes M.R."/>
            <person name="Hittinger C.T."/>
            <person name="Goker M."/>
            <person name="Salamov A."/>
            <person name="Wisecaver J."/>
            <person name="Long T.M."/>
            <person name="Aerts A.L."/>
            <person name="Barry K."/>
            <person name="Choi C."/>
            <person name="Clum A."/>
            <person name="Coughlan A.Y."/>
            <person name="Deshpande S."/>
            <person name="Douglass A.P."/>
            <person name="Hanson S.J."/>
            <person name="Klenk H.-P."/>
            <person name="Labutti K."/>
            <person name="Lapidus A."/>
            <person name="Lindquist E."/>
            <person name="Lipzen A."/>
            <person name="Meier-Kolthoff J.P."/>
            <person name="Ohm R.A."/>
            <person name="Otillar R.P."/>
            <person name="Pangilinan J."/>
            <person name="Peng Y."/>
            <person name="Rokas A."/>
            <person name="Rosa C.A."/>
            <person name="Scheuner C."/>
            <person name="Sibirny A.A."/>
            <person name="Slot J.C."/>
            <person name="Stielow J.B."/>
            <person name="Sun H."/>
            <person name="Kurtzman C.P."/>
            <person name="Blackwell M."/>
            <person name="Grigoriev I.V."/>
            <person name="Jeffries T.W."/>
        </authorList>
    </citation>
    <scope>NUCLEOTIDE SEQUENCE [LARGE SCALE GENOMIC DNA]</scope>
    <source>
        <strain evidence="4">NRRL YB-2248</strain>
    </source>
</reference>
<sequence>MTPSEFHAEVHKLELSIQQPLQLQSQLQLQPQYKTVDLFPPATACTPQPNHRNVLPNNYISRRESLESEFDYKTIADDNEEDGDKFDFQDIHSGSAKRYSVMRGVSSGGSATKPPQGERNQGDFEFIKCKLTILDADESSICKPEWSNAEKEDKRRIIRIERRQREHEIITSFQIVGAAESNPEPKASQPGVDVIEVSCLECLYSDDFSEDDDSHIVSEKNDESFLKKQHYITSVEVVKIVELLIGTQNPNLKERRKERGRIRSNLVPFWSKKPISSKKTTSGSSPSFSPAVSDNAKTNADFRNELAQRIMGYEIRKPRGFDKEVRILEWEKLVPALQRALQSYYVKIPTCDLN</sequence>
<dbReference type="Proteomes" id="UP000094801">
    <property type="component" value="Unassembled WGS sequence"/>
</dbReference>
<organism evidence="3 4">
    <name type="scientific">[Candida] arabinofermentans NRRL YB-2248</name>
    <dbReference type="NCBI Taxonomy" id="983967"/>
    <lineage>
        <taxon>Eukaryota</taxon>
        <taxon>Fungi</taxon>
        <taxon>Dikarya</taxon>
        <taxon>Ascomycota</taxon>
        <taxon>Saccharomycotina</taxon>
        <taxon>Pichiomycetes</taxon>
        <taxon>Pichiales</taxon>
        <taxon>Pichiaceae</taxon>
        <taxon>Ogataea</taxon>
        <taxon>Ogataea/Candida clade</taxon>
    </lineage>
</organism>
<dbReference type="STRING" id="983967.A0A1E4SX45"/>
<name>A0A1E4SX45_9ASCO</name>
<proteinExistence type="predicted"/>
<dbReference type="AlphaFoldDB" id="A0A1E4SX45"/>
<accession>A0A1E4SX45</accession>
<evidence type="ECO:0000313" key="4">
    <source>
        <dbReference type="Proteomes" id="UP000094801"/>
    </source>
</evidence>
<evidence type="ECO:0000259" key="2">
    <source>
        <dbReference type="Pfam" id="PF23305"/>
    </source>
</evidence>
<keyword evidence="4" id="KW-1185">Reference proteome</keyword>
<evidence type="ECO:0000313" key="3">
    <source>
        <dbReference type="EMBL" id="ODV84070.1"/>
    </source>
</evidence>
<dbReference type="OrthoDB" id="1751210at2759"/>
<protein>
    <recommendedName>
        <fullName evidence="2">DUF7082 domain-containing protein</fullName>
    </recommendedName>
</protein>
<dbReference type="Pfam" id="PF23305">
    <property type="entry name" value="DUF7082"/>
    <property type="match status" value="1"/>
</dbReference>
<dbReference type="InterPro" id="IPR055509">
    <property type="entry name" value="DUF7082"/>
</dbReference>
<gene>
    <name evidence="3" type="ORF">CANARDRAFT_201855</name>
</gene>
<feature type="domain" description="DUF7082" evidence="2">
    <location>
        <begin position="136"/>
        <end position="339"/>
    </location>
</feature>